<evidence type="ECO:0000256" key="4">
    <source>
        <dbReference type="ARBA" id="ARBA00022692"/>
    </source>
</evidence>
<feature type="transmembrane region" description="Helical" evidence="7">
    <location>
        <begin position="84"/>
        <end position="103"/>
    </location>
</feature>
<evidence type="ECO:0000256" key="7">
    <source>
        <dbReference type="SAM" id="Phobius"/>
    </source>
</evidence>
<keyword evidence="4 7" id="KW-0812">Transmembrane</keyword>
<dbReference type="CDD" id="cd17503">
    <property type="entry name" value="MFS_LmrB_MDR_like"/>
    <property type="match status" value="1"/>
</dbReference>
<proteinExistence type="predicted"/>
<comment type="subcellular location">
    <subcellularLocation>
        <location evidence="1">Cell membrane</location>
        <topology evidence="1">Multi-pass membrane protein</topology>
    </subcellularLocation>
</comment>
<dbReference type="InterPro" id="IPR020846">
    <property type="entry name" value="MFS_dom"/>
</dbReference>
<feature type="transmembrane region" description="Helical" evidence="7">
    <location>
        <begin position="339"/>
        <end position="359"/>
    </location>
</feature>
<dbReference type="GO" id="GO:0022857">
    <property type="term" value="F:transmembrane transporter activity"/>
    <property type="evidence" value="ECO:0007669"/>
    <property type="project" value="InterPro"/>
</dbReference>
<evidence type="ECO:0000313" key="10">
    <source>
        <dbReference type="Proteomes" id="UP000466794"/>
    </source>
</evidence>
<evidence type="ECO:0000313" key="9">
    <source>
        <dbReference type="EMBL" id="MVU80466.1"/>
    </source>
</evidence>
<dbReference type="GO" id="GO:0005886">
    <property type="term" value="C:plasma membrane"/>
    <property type="evidence" value="ECO:0007669"/>
    <property type="project" value="UniProtKB-SubCell"/>
</dbReference>
<feature type="transmembrane region" description="Helical" evidence="7">
    <location>
        <begin position="274"/>
        <end position="295"/>
    </location>
</feature>
<keyword evidence="2" id="KW-0813">Transport</keyword>
<keyword evidence="5 7" id="KW-1133">Transmembrane helix</keyword>
<feature type="transmembrane region" description="Helical" evidence="7">
    <location>
        <begin position="440"/>
        <end position="459"/>
    </location>
</feature>
<feature type="transmembrane region" description="Helical" evidence="7">
    <location>
        <begin position="204"/>
        <end position="223"/>
    </location>
</feature>
<dbReference type="Pfam" id="PF07690">
    <property type="entry name" value="MFS_1"/>
    <property type="match status" value="1"/>
</dbReference>
<evidence type="ECO:0000256" key="5">
    <source>
        <dbReference type="ARBA" id="ARBA00022989"/>
    </source>
</evidence>
<feature type="transmembrane region" description="Helical" evidence="7">
    <location>
        <begin position="235"/>
        <end position="253"/>
    </location>
</feature>
<dbReference type="Gene3D" id="1.20.1720.10">
    <property type="entry name" value="Multidrug resistance protein D"/>
    <property type="match status" value="1"/>
</dbReference>
<dbReference type="RefSeq" id="WP_157390102.1">
    <property type="nucleotide sequence ID" value="NZ_WRPP01000005.1"/>
</dbReference>
<organism evidence="9 10">
    <name type="scientific">Nocardia terrae</name>
    <dbReference type="NCBI Taxonomy" id="2675851"/>
    <lineage>
        <taxon>Bacteria</taxon>
        <taxon>Bacillati</taxon>
        <taxon>Actinomycetota</taxon>
        <taxon>Actinomycetes</taxon>
        <taxon>Mycobacteriales</taxon>
        <taxon>Nocardiaceae</taxon>
        <taxon>Nocardia</taxon>
    </lineage>
</organism>
<dbReference type="NCBIfam" id="TIGR00711">
    <property type="entry name" value="efflux_EmrB"/>
    <property type="match status" value="1"/>
</dbReference>
<dbReference type="PANTHER" id="PTHR42718">
    <property type="entry name" value="MAJOR FACILITATOR SUPERFAMILY MULTIDRUG TRANSPORTER MFSC"/>
    <property type="match status" value="1"/>
</dbReference>
<keyword evidence="3" id="KW-1003">Cell membrane</keyword>
<feature type="transmembrane region" description="Helical" evidence="7">
    <location>
        <begin position="407"/>
        <end position="428"/>
    </location>
</feature>
<evidence type="ECO:0000256" key="3">
    <source>
        <dbReference type="ARBA" id="ARBA00022475"/>
    </source>
</evidence>
<gene>
    <name evidence="9" type="ORF">GPX89_24855</name>
</gene>
<accession>A0A7K1V1F3</accession>
<dbReference type="Gene3D" id="1.20.1250.20">
    <property type="entry name" value="MFS general substrate transporter like domains"/>
    <property type="match status" value="1"/>
</dbReference>
<dbReference type="EMBL" id="WRPP01000005">
    <property type="protein sequence ID" value="MVU80466.1"/>
    <property type="molecule type" value="Genomic_DNA"/>
</dbReference>
<keyword evidence="10" id="KW-1185">Reference proteome</keyword>
<feature type="domain" description="Major facilitator superfamily (MFS) profile" evidence="8">
    <location>
        <begin position="18"/>
        <end position="463"/>
    </location>
</feature>
<feature type="transmembrane region" description="Helical" evidence="7">
    <location>
        <begin position="365"/>
        <end position="386"/>
    </location>
</feature>
<dbReference type="Proteomes" id="UP000466794">
    <property type="component" value="Unassembled WGS sequence"/>
</dbReference>
<protein>
    <submittedName>
        <fullName evidence="9">DHA2 family efflux MFS transporter permease subunit</fullName>
    </submittedName>
</protein>
<evidence type="ECO:0000256" key="1">
    <source>
        <dbReference type="ARBA" id="ARBA00004651"/>
    </source>
</evidence>
<reference evidence="9 10" key="1">
    <citation type="submission" date="2019-12" db="EMBL/GenBank/DDBJ databases">
        <title>Nocardia sp. nov. ET3-3 isolated from soil.</title>
        <authorList>
            <person name="Kanchanasin P."/>
            <person name="Tanasupawat S."/>
            <person name="Yuki M."/>
            <person name="Kudo T."/>
        </authorList>
    </citation>
    <scope>NUCLEOTIDE SEQUENCE [LARGE SCALE GENOMIC DNA]</scope>
    <source>
        <strain evidence="9 10">ET3-3</strain>
    </source>
</reference>
<feature type="transmembrane region" description="Helical" evidence="7">
    <location>
        <begin position="56"/>
        <end position="77"/>
    </location>
</feature>
<dbReference type="InterPro" id="IPR004638">
    <property type="entry name" value="EmrB-like"/>
</dbReference>
<name>A0A7K1V1F3_9NOCA</name>
<dbReference type="PROSITE" id="PS50850">
    <property type="entry name" value="MFS"/>
    <property type="match status" value="1"/>
</dbReference>
<feature type="transmembrane region" description="Helical" evidence="7">
    <location>
        <begin position="307"/>
        <end position="327"/>
    </location>
</feature>
<dbReference type="InterPro" id="IPR011701">
    <property type="entry name" value="MFS"/>
</dbReference>
<comment type="caution">
    <text evidence="9">The sequence shown here is derived from an EMBL/GenBank/DDBJ whole genome shotgun (WGS) entry which is preliminary data.</text>
</comment>
<keyword evidence="6 7" id="KW-0472">Membrane</keyword>
<evidence type="ECO:0000256" key="6">
    <source>
        <dbReference type="ARBA" id="ARBA00023136"/>
    </source>
</evidence>
<evidence type="ECO:0000256" key="2">
    <source>
        <dbReference type="ARBA" id="ARBA00022448"/>
    </source>
</evidence>
<dbReference type="AlphaFoldDB" id="A0A7K1V1F3"/>
<sequence>MTQAPTASADLDPALRKLVVVVVLGAIMTILDTTITSVAVNTLGTQFHSPLTTVQWVLTGYTLALSASIPLSGWAIVRFGPKTMWIAALLLFITGSALCGLAWNITALIVFRLLQGFGAGMVMPIGQTMLARAAGPARMGRVMSAVAVPAMLAPVLGPTVGGLILGHLSWRWMFYINVPLCAIAVLAAIRVLPPDRIRDRAARLDVPGLALLSPGLGALVYGTSQAGGGASPTDIHVVAGVLTGLALVGGYVVHALRRGDAALVDVRLLRDRNFAAVNAMMFVYIATLSGLTALLPLNFQTVGGDTPLRSGTLVAPLGLGAMATTLITGKLSDRYSPRLLILSGLPVVLLGMLGLTQIGSATSDIPVTATLFVIGLGHGMIMPAAMGASYRTLRHSEIPSATTATNVGIRAGSSFGVAALLVLLQRYIDHRPPDAHAFTQTYWWALAFVVAAVVPALILPRLRHPADP</sequence>
<feature type="transmembrane region" description="Helical" evidence="7">
    <location>
        <begin position="18"/>
        <end position="44"/>
    </location>
</feature>
<evidence type="ECO:0000259" key="8">
    <source>
        <dbReference type="PROSITE" id="PS50850"/>
    </source>
</evidence>
<dbReference type="SUPFAM" id="SSF103473">
    <property type="entry name" value="MFS general substrate transporter"/>
    <property type="match status" value="1"/>
</dbReference>
<feature type="transmembrane region" description="Helical" evidence="7">
    <location>
        <begin position="109"/>
        <end position="130"/>
    </location>
</feature>
<feature type="transmembrane region" description="Helical" evidence="7">
    <location>
        <begin position="172"/>
        <end position="192"/>
    </location>
</feature>
<feature type="transmembrane region" description="Helical" evidence="7">
    <location>
        <begin position="142"/>
        <end position="166"/>
    </location>
</feature>
<dbReference type="PANTHER" id="PTHR42718:SF46">
    <property type="entry name" value="BLR6921 PROTEIN"/>
    <property type="match status" value="1"/>
</dbReference>
<dbReference type="InterPro" id="IPR036259">
    <property type="entry name" value="MFS_trans_sf"/>
</dbReference>